<name>A0A0G0T315_9BACT</name>
<sequence>MCIESLLGQKDIREIIVVDNGVSEDIKTIAYSFSNRLPVIYLTENKIGPSFARNLGIKAAKGDIITFLDSDCIVENKWTDNIIKSFIRHNNKVVQGVSKNILYTKSFFSILDKYQNDLYDQLRVMGETGIIDPKNLSIWRKDILINKLLFDENIPQYGEDLDFSIRLDPINFT</sequence>
<dbReference type="PANTHER" id="PTHR43685:SF3">
    <property type="entry name" value="SLR2126 PROTEIN"/>
    <property type="match status" value="1"/>
</dbReference>
<dbReference type="AlphaFoldDB" id="A0A0G0T315"/>
<feature type="non-terminal residue" evidence="2">
    <location>
        <position position="173"/>
    </location>
</feature>
<dbReference type="SUPFAM" id="SSF53448">
    <property type="entry name" value="Nucleotide-diphospho-sugar transferases"/>
    <property type="match status" value="1"/>
</dbReference>
<keyword evidence="2" id="KW-0808">Transferase</keyword>
<reference evidence="2 3" key="1">
    <citation type="journal article" date="2015" name="Nature">
        <title>rRNA introns, odd ribosomes, and small enigmatic genomes across a large radiation of phyla.</title>
        <authorList>
            <person name="Brown C.T."/>
            <person name="Hug L.A."/>
            <person name="Thomas B.C."/>
            <person name="Sharon I."/>
            <person name="Castelle C.J."/>
            <person name="Singh A."/>
            <person name="Wilkins M.J."/>
            <person name="Williams K.H."/>
            <person name="Banfield J.F."/>
        </authorList>
    </citation>
    <scope>NUCLEOTIDE SEQUENCE [LARGE SCALE GENOMIC DNA]</scope>
</reference>
<comment type="caution">
    <text evidence="2">The sequence shown here is derived from an EMBL/GenBank/DDBJ whole genome shotgun (WGS) entry which is preliminary data.</text>
</comment>
<accession>A0A0G0T315</accession>
<dbReference type="CDD" id="cd00761">
    <property type="entry name" value="Glyco_tranf_GTA_type"/>
    <property type="match status" value="1"/>
</dbReference>
<dbReference type="PANTHER" id="PTHR43685">
    <property type="entry name" value="GLYCOSYLTRANSFERASE"/>
    <property type="match status" value="1"/>
</dbReference>
<organism evidence="2 3">
    <name type="scientific">Candidatus Gottesmanbacteria bacterium GW2011_GWC2_39_8</name>
    <dbReference type="NCBI Taxonomy" id="1618450"/>
    <lineage>
        <taxon>Bacteria</taxon>
        <taxon>Candidatus Gottesmaniibacteriota</taxon>
    </lineage>
</organism>
<dbReference type="InterPro" id="IPR050834">
    <property type="entry name" value="Glycosyltransf_2"/>
</dbReference>
<dbReference type="InterPro" id="IPR029044">
    <property type="entry name" value="Nucleotide-diphossugar_trans"/>
</dbReference>
<dbReference type="Gene3D" id="3.90.550.10">
    <property type="entry name" value="Spore Coat Polysaccharide Biosynthesis Protein SpsA, Chain A"/>
    <property type="match status" value="1"/>
</dbReference>
<evidence type="ECO:0000313" key="3">
    <source>
        <dbReference type="Proteomes" id="UP000034539"/>
    </source>
</evidence>
<evidence type="ECO:0000313" key="2">
    <source>
        <dbReference type="EMBL" id="KKR32202.1"/>
    </source>
</evidence>
<dbReference type="Proteomes" id="UP000034539">
    <property type="component" value="Unassembled WGS sequence"/>
</dbReference>
<feature type="domain" description="Glycosyltransferase 2-like" evidence="1">
    <location>
        <begin position="2"/>
        <end position="109"/>
    </location>
</feature>
<protein>
    <submittedName>
        <fullName evidence="2">Glycosyl transferase family 2</fullName>
    </submittedName>
</protein>
<gene>
    <name evidence="2" type="ORF">UT63_C0049G0001</name>
</gene>
<dbReference type="EMBL" id="LBXN01000049">
    <property type="protein sequence ID" value="KKR32202.1"/>
    <property type="molecule type" value="Genomic_DNA"/>
</dbReference>
<evidence type="ECO:0000259" key="1">
    <source>
        <dbReference type="Pfam" id="PF00535"/>
    </source>
</evidence>
<dbReference type="InterPro" id="IPR001173">
    <property type="entry name" value="Glyco_trans_2-like"/>
</dbReference>
<proteinExistence type="predicted"/>
<dbReference type="GO" id="GO:0016740">
    <property type="term" value="F:transferase activity"/>
    <property type="evidence" value="ECO:0007669"/>
    <property type="project" value="UniProtKB-KW"/>
</dbReference>
<dbReference type="Pfam" id="PF00535">
    <property type="entry name" value="Glycos_transf_2"/>
    <property type="match status" value="1"/>
</dbReference>